<dbReference type="PROSITE" id="PS50937">
    <property type="entry name" value="HTH_MERR_2"/>
    <property type="match status" value="1"/>
</dbReference>
<dbReference type="PRINTS" id="PR00040">
    <property type="entry name" value="HTHMERR"/>
</dbReference>
<dbReference type="PANTHER" id="PTHR30204">
    <property type="entry name" value="REDOX-CYCLING DRUG-SENSING TRANSCRIPTIONAL ACTIVATOR SOXR"/>
    <property type="match status" value="1"/>
</dbReference>
<dbReference type="EMBL" id="RJMB01000028">
    <property type="protein sequence ID" value="RNL81936.1"/>
    <property type="molecule type" value="Genomic_DNA"/>
</dbReference>
<dbReference type="PROSITE" id="PS00552">
    <property type="entry name" value="HTH_MERR_1"/>
    <property type="match status" value="1"/>
</dbReference>
<gene>
    <name evidence="6" type="ORF">EFW17_20945</name>
</gene>
<protein>
    <submittedName>
        <fullName evidence="6">MerR family transcriptional regulator</fullName>
    </submittedName>
</protein>
<dbReference type="Proteomes" id="UP000269198">
    <property type="component" value="Unassembled WGS sequence"/>
</dbReference>
<keyword evidence="1" id="KW-0805">Transcription regulation</keyword>
<dbReference type="GO" id="GO:0003700">
    <property type="term" value="F:DNA-binding transcription factor activity"/>
    <property type="evidence" value="ECO:0007669"/>
    <property type="project" value="InterPro"/>
</dbReference>
<dbReference type="InterPro" id="IPR000551">
    <property type="entry name" value="MerR-type_HTH_dom"/>
</dbReference>
<evidence type="ECO:0000313" key="7">
    <source>
        <dbReference type="Proteomes" id="UP000269198"/>
    </source>
</evidence>
<dbReference type="InterPro" id="IPR009061">
    <property type="entry name" value="DNA-bd_dom_put_sf"/>
</dbReference>
<keyword evidence="7" id="KW-1185">Reference proteome</keyword>
<feature type="region of interest" description="Disordered" evidence="4">
    <location>
        <begin position="130"/>
        <end position="150"/>
    </location>
</feature>
<reference evidence="6 7" key="1">
    <citation type="submission" date="2018-11" db="EMBL/GenBank/DDBJ databases">
        <title>The genome draft of YIM 96095.</title>
        <authorList>
            <person name="Tang S.-K."/>
            <person name="Chunyu W.-X."/>
            <person name="Feng Y.-Z."/>
        </authorList>
    </citation>
    <scope>NUCLEOTIDE SEQUENCE [LARGE SCALE GENOMIC DNA]</scope>
    <source>
        <strain evidence="6 7">YIM 96095</strain>
    </source>
</reference>
<proteinExistence type="predicted"/>
<dbReference type="CDD" id="cd01109">
    <property type="entry name" value="HTH_YyaN"/>
    <property type="match status" value="1"/>
</dbReference>
<dbReference type="Pfam" id="PF00376">
    <property type="entry name" value="MerR"/>
    <property type="match status" value="1"/>
</dbReference>
<sequence length="150" mass="16754">MTATMPRGLSISEAADRTGLSTDTLRYYERIGLIDPVPRSSAGHRVYGEAQLEQVSFVLLLRNTGMPIRDMLRYARLRREGEYTADERRELLEEHRGRLRARSRELESSIRFLNVKIDRYGGISESCPAAPPAAPPCPETVGTARAAGHV</sequence>
<dbReference type="Pfam" id="PF09278">
    <property type="entry name" value="MerR-DNA-bind"/>
    <property type="match status" value="1"/>
</dbReference>
<dbReference type="PANTHER" id="PTHR30204:SF98">
    <property type="entry name" value="HTH-TYPE TRANSCRIPTIONAL REGULATOR ADHR"/>
    <property type="match status" value="1"/>
</dbReference>
<dbReference type="Gene3D" id="1.10.1660.10">
    <property type="match status" value="1"/>
</dbReference>
<evidence type="ECO:0000313" key="6">
    <source>
        <dbReference type="EMBL" id="RNL81936.1"/>
    </source>
</evidence>
<evidence type="ECO:0000256" key="1">
    <source>
        <dbReference type="ARBA" id="ARBA00023015"/>
    </source>
</evidence>
<dbReference type="RefSeq" id="WP_123203139.1">
    <property type="nucleotide sequence ID" value="NZ_RJMB01000028.1"/>
</dbReference>
<dbReference type="SMART" id="SM00422">
    <property type="entry name" value="HTH_MERR"/>
    <property type="match status" value="1"/>
</dbReference>
<feature type="domain" description="HTH merR-type" evidence="5">
    <location>
        <begin position="8"/>
        <end position="77"/>
    </location>
</feature>
<evidence type="ECO:0000256" key="2">
    <source>
        <dbReference type="ARBA" id="ARBA00023125"/>
    </source>
</evidence>
<evidence type="ECO:0000256" key="4">
    <source>
        <dbReference type="SAM" id="MobiDB-lite"/>
    </source>
</evidence>
<evidence type="ECO:0000256" key="3">
    <source>
        <dbReference type="ARBA" id="ARBA00023163"/>
    </source>
</evidence>
<dbReference type="AlphaFoldDB" id="A0A3N0E298"/>
<evidence type="ECO:0000259" key="5">
    <source>
        <dbReference type="PROSITE" id="PS50937"/>
    </source>
</evidence>
<comment type="caution">
    <text evidence="6">The sequence shown here is derived from an EMBL/GenBank/DDBJ whole genome shotgun (WGS) entry which is preliminary data.</text>
</comment>
<dbReference type="SUPFAM" id="SSF46955">
    <property type="entry name" value="Putative DNA-binding domain"/>
    <property type="match status" value="1"/>
</dbReference>
<keyword evidence="2" id="KW-0238">DNA-binding</keyword>
<organism evidence="6 7">
    <name type="scientific">Halostreptopolyspora alba</name>
    <dbReference type="NCBI Taxonomy" id="2487137"/>
    <lineage>
        <taxon>Bacteria</taxon>
        <taxon>Bacillati</taxon>
        <taxon>Actinomycetota</taxon>
        <taxon>Actinomycetes</taxon>
        <taxon>Streptosporangiales</taxon>
        <taxon>Nocardiopsidaceae</taxon>
        <taxon>Halostreptopolyspora</taxon>
    </lineage>
</organism>
<accession>A0A3N0E298</accession>
<dbReference type="OrthoDB" id="9802944at2"/>
<name>A0A3N0E298_9ACTN</name>
<dbReference type="InterPro" id="IPR047057">
    <property type="entry name" value="MerR_fam"/>
</dbReference>
<keyword evidence="3" id="KW-0804">Transcription</keyword>
<dbReference type="GO" id="GO:0003677">
    <property type="term" value="F:DNA binding"/>
    <property type="evidence" value="ECO:0007669"/>
    <property type="project" value="UniProtKB-KW"/>
</dbReference>
<dbReference type="InterPro" id="IPR015358">
    <property type="entry name" value="Tscrpt_reg_MerR_DNA-bd"/>
</dbReference>